<dbReference type="AlphaFoldDB" id="A0A1L3I178"/>
<proteinExistence type="predicted"/>
<keyword evidence="3" id="KW-1185">Reference proteome</keyword>
<evidence type="ECO:0000259" key="1">
    <source>
        <dbReference type="Pfam" id="PF06568"/>
    </source>
</evidence>
<dbReference type="InterPro" id="IPR009506">
    <property type="entry name" value="YjiS-like"/>
</dbReference>
<dbReference type="OrthoDB" id="8244198at2"/>
<organism evidence="2 3">
    <name type="scientific">Phaeobacter porticola</name>
    <dbReference type="NCBI Taxonomy" id="1844006"/>
    <lineage>
        <taxon>Bacteria</taxon>
        <taxon>Pseudomonadati</taxon>
        <taxon>Pseudomonadota</taxon>
        <taxon>Alphaproteobacteria</taxon>
        <taxon>Rhodobacterales</taxon>
        <taxon>Roseobacteraceae</taxon>
        <taxon>Phaeobacter</taxon>
    </lineage>
</organism>
<accession>A0A1L3I178</accession>
<gene>
    <name evidence="2" type="ORF">PhaeoP97_00409</name>
</gene>
<evidence type="ECO:0000313" key="3">
    <source>
        <dbReference type="Proteomes" id="UP000183859"/>
    </source>
</evidence>
<dbReference type="EMBL" id="CP016364">
    <property type="protein sequence ID" value="APG45859.1"/>
    <property type="molecule type" value="Genomic_DNA"/>
</dbReference>
<sequence length="71" mass="8164">MAHVINTTHTGFNLFARLRGFAEEVKDSWDRRAEYKRTYAELDSLSNRDLADIGIRRCDIAQIAHAQAYGH</sequence>
<dbReference type="RefSeq" id="WP_072503653.1">
    <property type="nucleotide sequence ID" value="NZ_CP016364.1"/>
</dbReference>
<dbReference type="KEGG" id="php:PhaeoP97_00409"/>
<dbReference type="Proteomes" id="UP000183859">
    <property type="component" value="Chromosome"/>
</dbReference>
<reference evidence="3" key="1">
    <citation type="submission" date="2016-07" db="EMBL/GenBank/DDBJ databases">
        <title>Phaeobacter portensis sp. nov., a tropodithietic acid producing bacterium isolated from a German harbor.</title>
        <authorList>
            <person name="Freese H.M."/>
            <person name="Bunk B."/>
            <person name="Breider S."/>
            <person name="Brinkhoff T."/>
        </authorList>
    </citation>
    <scope>NUCLEOTIDE SEQUENCE [LARGE SCALE GENOMIC DNA]</scope>
    <source>
        <strain evidence="3">P97</strain>
    </source>
</reference>
<dbReference type="STRING" id="1844006.PhaeoP97_00409"/>
<dbReference type="Pfam" id="PF06568">
    <property type="entry name" value="YjiS-like"/>
    <property type="match status" value="1"/>
</dbReference>
<protein>
    <submittedName>
        <fullName evidence="2">Putative small protein</fullName>
    </submittedName>
</protein>
<name>A0A1L3I178_9RHOB</name>
<feature type="domain" description="YjiS-like" evidence="1">
    <location>
        <begin position="28"/>
        <end position="60"/>
    </location>
</feature>
<evidence type="ECO:0000313" key="2">
    <source>
        <dbReference type="EMBL" id="APG45859.1"/>
    </source>
</evidence>